<keyword evidence="3" id="KW-1185">Reference proteome</keyword>
<proteinExistence type="predicted"/>
<sequence length="188" mass="19837">MQFLSTGKLVALLGAVGALPLVACHDLTARQVEDISTAQNNWAADTGVVSTFLSNAVTFSGADLVAQAQNALDHENDELKHKAALDAVFLNVANPNSLVVQANNVLVNQGTFESVVSNLQNFVTFGADFDAEEIAGLVGDINNVRCAQVLPAIDQYFQAVGDVLQNGIDVLAVRPTNCPSGTKKRSEL</sequence>
<accession>A0A178Z9P6</accession>
<dbReference type="STRING" id="1367422.A0A178Z9P6"/>
<comment type="caution">
    <text evidence="2">The sequence shown here is derived from an EMBL/GenBank/DDBJ whole genome shotgun (WGS) entry which is preliminary data.</text>
</comment>
<feature type="signal peptide" evidence="1">
    <location>
        <begin position="1"/>
        <end position="24"/>
    </location>
</feature>
<organism evidence="2 3">
    <name type="scientific">Fonsecaea erecta</name>
    <dbReference type="NCBI Taxonomy" id="1367422"/>
    <lineage>
        <taxon>Eukaryota</taxon>
        <taxon>Fungi</taxon>
        <taxon>Dikarya</taxon>
        <taxon>Ascomycota</taxon>
        <taxon>Pezizomycotina</taxon>
        <taxon>Eurotiomycetes</taxon>
        <taxon>Chaetothyriomycetidae</taxon>
        <taxon>Chaetothyriales</taxon>
        <taxon>Herpotrichiellaceae</taxon>
        <taxon>Fonsecaea</taxon>
    </lineage>
</organism>
<dbReference type="AlphaFoldDB" id="A0A178Z9P6"/>
<dbReference type="EMBL" id="LVYI01000009">
    <property type="protein sequence ID" value="OAP56181.1"/>
    <property type="molecule type" value="Genomic_DNA"/>
</dbReference>
<name>A0A178Z9P6_9EURO</name>
<feature type="chain" id="PRO_5008098358" evidence="1">
    <location>
        <begin position="25"/>
        <end position="188"/>
    </location>
</feature>
<protein>
    <submittedName>
        <fullName evidence="2">Uncharacterized protein</fullName>
    </submittedName>
</protein>
<dbReference type="Proteomes" id="UP000078343">
    <property type="component" value="Unassembled WGS sequence"/>
</dbReference>
<evidence type="ECO:0000256" key="1">
    <source>
        <dbReference type="SAM" id="SignalP"/>
    </source>
</evidence>
<evidence type="ECO:0000313" key="3">
    <source>
        <dbReference type="Proteomes" id="UP000078343"/>
    </source>
</evidence>
<gene>
    <name evidence="2" type="ORF">AYL99_09360</name>
</gene>
<reference evidence="2 3" key="1">
    <citation type="submission" date="2016-04" db="EMBL/GenBank/DDBJ databases">
        <title>Draft genome of Fonsecaea erecta CBS 125763.</title>
        <authorList>
            <person name="Weiss V.A."/>
            <person name="Vicente V.A."/>
            <person name="Raittz R.T."/>
            <person name="Moreno L.F."/>
            <person name="De Souza E.M."/>
            <person name="Pedrosa F.O."/>
            <person name="Steffens M.B."/>
            <person name="Faoro H."/>
            <person name="Tadra-Sfeir M.Z."/>
            <person name="Najafzadeh M.J."/>
            <person name="Felipe M.S."/>
            <person name="Teixeira M."/>
            <person name="Sun J."/>
            <person name="Xi L."/>
            <person name="Gomes R."/>
            <person name="De Azevedo C.M."/>
            <person name="Salgado C.G."/>
            <person name="Da Silva M.B."/>
            <person name="Nascimento M.F."/>
            <person name="Queiroz-Telles F."/>
            <person name="Attili D.S."/>
            <person name="Gorbushina A."/>
        </authorList>
    </citation>
    <scope>NUCLEOTIDE SEQUENCE [LARGE SCALE GENOMIC DNA]</scope>
    <source>
        <strain evidence="2 3">CBS 125763</strain>
    </source>
</reference>
<dbReference type="RefSeq" id="XP_018689548.1">
    <property type="nucleotide sequence ID" value="XM_018840867.1"/>
</dbReference>
<dbReference type="GeneID" id="30013528"/>
<dbReference type="OrthoDB" id="2117996at2759"/>
<keyword evidence="1" id="KW-0732">Signal</keyword>
<evidence type="ECO:0000313" key="2">
    <source>
        <dbReference type="EMBL" id="OAP56181.1"/>
    </source>
</evidence>